<dbReference type="OrthoDB" id="9759601at2"/>
<evidence type="ECO:0000259" key="1">
    <source>
        <dbReference type="PROSITE" id="PS51832"/>
    </source>
</evidence>
<protein>
    <submittedName>
        <fullName evidence="2">HD domain-containing protein</fullName>
    </submittedName>
</protein>
<dbReference type="Pfam" id="PF13487">
    <property type="entry name" value="HD_5"/>
    <property type="match status" value="1"/>
</dbReference>
<evidence type="ECO:0000313" key="3">
    <source>
        <dbReference type="Proteomes" id="UP000293142"/>
    </source>
</evidence>
<dbReference type="EMBL" id="SIRE01000015">
    <property type="protein sequence ID" value="TBL76028.1"/>
    <property type="molecule type" value="Genomic_DNA"/>
</dbReference>
<evidence type="ECO:0000313" key="2">
    <source>
        <dbReference type="EMBL" id="TBL76028.1"/>
    </source>
</evidence>
<dbReference type="RefSeq" id="WP_131015374.1">
    <property type="nucleotide sequence ID" value="NZ_SIRE01000015.1"/>
</dbReference>
<gene>
    <name evidence="2" type="ORF">EYB31_20980</name>
</gene>
<dbReference type="PROSITE" id="PS51832">
    <property type="entry name" value="HD_GYP"/>
    <property type="match status" value="1"/>
</dbReference>
<dbReference type="CDD" id="cd00077">
    <property type="entry name" value="HDc"/>
    <property type="match status" value="1"/>
</dbReference>
<organism evidence="2 3">
    <name type="scientific">Paenibacillus thalictri</name>
    <dbReference type="NCBI Taxonomy" id="2527873"/>
    <lineage>
        <taxon>Bacteria</taxon>
        <taxon>Bacillati</taxon>
        <taxon>Bacillota</taxon>
        <taxon>Bacilli</taxon>
        <taxon>Bacillales</taxon>
        <taxon>Paenibacillaceae</taxon>
        <taxon>Paenibacillus</taxon>
    </lineage>
</organism>
<feature type="domain" description="HD-GYP" evidence="1">
    <location>
        <begin position="135"/>
        <end position="330"/>
    </location>
</feature>
<comment type="caution">
    <text evidence="2">The sequence shown here is derived from an EMBL/GenBank/DDBJ whole genome shotgun (WGS) entry which is preliminary data.</text>
</comment>
<dbReference type="PANTHER" id="PTHR43155">
    <property type="entry name" value="CYCLIC DI-GMP PHOSPHODIESTERASE PA4108-RELATED"/>
    <property type="match status" value="1"/>
</dbReference>
<dbReference type="AlphaFoldDB" id="A0A4Q9DP85"/>
<keyword evidence="3" id="KW-1185">Reference proteome</keyword>
<dbReference type="PANTHER" id="PTHR43155:SF2">
    <property type="entry name" value="CYCLIC DI-GMP PHOSPHODIESTERASE PA4108"/>
    <property type="match status" value="1"/>
</dbReference>
<name>A0A4Q9DP85_9BACL</name>
<accession>A0A4Q9DP85</accession>
<sequence>MQFNSFDELVGKRLLNQVLDHRGVMLVPDGTILTSSHIDKMKKFDINIFDVYAEPIQESPPAVDQTDAFETAPASIAGNKTSHNNNRPLAKFAPLETRELFVQTEAHLHDITNFIHKNGKVQAADIEQKLLPFIMEMSRTRNLYQLFAELKSTGNFRYKQSIGVAVMATMLGRWLQLDDQEMVLLTTAASLYDVGFIQLPHSLLDTTSWFQPHEVEIMKTHTRLGYELLMSSGLDQRVALVALQHHERNDGSGYPAKLKGGEIDRLSKIVALSDVYLAMISERPYRTAHPFYHVMNELYTGIVQNRFDSSIGMTFLNKLMSLQVGSDVILSDDRKGKILLINSNYPTSPLIALDNECLDLSKNHSVKIKEVIG</sequence>
<dbReference type="Proteomes" id="UP000293142">
    <property type="component" value="Unassembled WGS sequence"/>
</dbReference>
<reference evidence="2 3" key="1">
    <citation type="submission" date="2019-02" db="EMBL/GenBank/DDBJ databases">
        <title>Paenibacillus sp. nov., isolated from surface-sterilized tissue of Thalictrum simplex L.</title>
        <authorList>
            <person name="Tuo L."/>
        </authorList>
    </citation>
    <scope>NUCLEOTIDE SEQUENCE [LARGE SCALE GENOMIC DNA]</scope>
    <source>
        <strain evidence="2 3">N2SHLJ1</strain>
    </source>
</reference>
<dbReference type="InterPro" id="IPR037522">
    <property type="entry name" value="HD_GYP_dom"/>
</dbReference>
<proteinExistence type="predicted"/>
<dbReference type="InterPro" id="IPR003607">
    <property type="entry name" value="HD/PDEase_dom"/>
</dbReference>
<dbReference type="Gene3D" id="1.10.3210.10">
    <property type="entry name" value="Hypothetical protein af1432"/>
    <property type="match status" value="1"/>
</dbReference>
<dbReference type="SUPFAM" id="SSF109604">
    <property type="entry name" value="HD-domain/PDEase-like"/>
    <property type="match status" value="1"/>
</dbReference>